<keyword evidence="1" id="KW-0812">Transmembrane</keyword>
<keyword evidence="1" id="KW-0472">Membrane</keyword>
<gene>
    <name evidence="2" type="ORF">FIESC28_05968</name>
</gene>
<dbReference type="EMBL" id="QKXC01000123">
    <property type="protein sequence ID" value="RBR18616.1"/>
    <property type="molecule type" value="Genomic_DNA"/>
</dbReference>
<dbReference type="AlphaFoldDB" id="A0A366RQ70"/>
<comment type="caution">
    <text evidence="2">The sequence shown here is derived from an EMBL/GenBank/DDBJ whole genome shotgun (WGS) entry which is preliminary data.</text>
</comment>
<organism evidence="2 3">
    <name type="scientific">Fusarium coffeatum</name>
    <dbReference type="NCBI Taxonomy" id="231269"/>
    <lineage>
        <taxon>Eukaryota</taxon>
        <taxon>Fungi</taxon>
        <taxon>Dikarya</taxon>
        <taxon>Ascomycota</taxon>
        <taxon>Pezizomycotina</taxon>
        <taxon>Sordariomycetes</taxon>
        <taxon>Hypocreomycetidae</taxon>
        <taxon>Hypocreales</taxon>
        <taxon>Nectriaceae</taxon>
        <taxon>Fusarium</taxon>
        <taxon>Fusarium incarnatum-equiseti species complex</taxon>
    </lineage>
</organism>
<evidence type="ECO:0000256" key="1">
    <source>
        <dbReference type="SAM" id="Phobius"/>
    </source>
</evidence>
<name>A0A366RQ70_9HYPO</name>
<reference evidence="2 3" key="1">
    <citation type="submission" date="2018-06" db="EMBL/GenBank/DDBJ databases">
        <title>Fusarium incarnatum-equiseti species complex species 28.</title>
        <authorList>
            <person name="Gardiner D.M."/>
        </authorList>
    </citation>
    <scope>NUCLEOTIDE SEQUENCE [LARGE SCALE GENOMIC DNA]</scope>
    <source>
        <strain evidence="2 3">FIESC_28</strain>
    </source>
</reference>
<evidence type="ECO:0000313" key="3">
    <source>
        <dbReference type="Proteomes" id="UP000253153"/>
    </source>
</evidence>
<keyword evidence="1" id="KW-1133">Transmembrane helix</keyword>
<dbReference type="Proteomes" id="UP000253153">
    <property type="component" value="Unassembled WGS sequence"/>
</dbReference>
<keyword evidence="3" id="KW-1185">Reference proteome</keyword>
<accession>A0A366RQ70</accession>
<dbReference type="GeneID" id="41995409"/>
<evidence type="ECO:0000313" key="2">
    <source>
        <dbReference type="EMBL" id="RBR18616.1"/>
    </source>
</evidence>
<dbReference type="OrthoDB" id="5057964at2759"/>
<dbReference type="RefSeq" id="XP_031015828.1">
    <property type="nucleotide sequence ID" value="XM_031160113.1"/>
</dbReference>
<protein>
    <submittedName>
        <fullName evidence="2">Uncharacterized protein</fullName>
    </submittedName>
</protein>
<proteinExistence type="predicted"/>
<sequence>MKIFKVLWGLVHIGIFVAVSVVTLIILSKSENEKKGIFELSFGSAPSIRSLPGPLQDAPFPATKIVEGVDDIANYATTLVVEATRVAGDVKDKASSAIAAAETFAAGFIPKGCSFGTKYMCIDLKSGFSECTAFPVDHKVPWDQLASSSDVISYIRYDINFRCDYTIKGEPPSFPV</sequence>
<feature type="transmembrane region" description="Helical" evidence="1">
    <location>
        <begin position="6"/>
        <end position="27"/>
    </location>
</feature>